<dbReference type="InterPro" id="IPR036097">
    <property type="entry name" value="HisK_dim/P_sf"/>
</dbReference>
<evidence type="ECO:0000256" key="17">
    <source>
        <dbReference type="PROSITE-ProRule" id="PRU00169"/>
    </source>
</evidence>
<comment type="catalytic activity">
    <reaction evidence="1">
        <text>ATP + protein L-histidine = ADP + protein N-phospho-L-histidine.</text>
        <dbReference type="EC" id="2.7.13.3"/>
    </reaction>
</comment>
<dbReference type="PROSITE" id="PS50110">
    <property type="entry name" value="RESPONSE_REGULATORY"/>
    <property type="match status" value="1"/>
</dbReference>
<proteinExistence type="predicted"/>
<dbReference type="SMART" id="SM00304">
    <property type="entry name" value="HAMP"/>
    <property type="match status" value="1"/>
</dbReference>
<feature type="modified residue" description="4-aspartylphosphate" evidence="17">
    <location>
        <position position="592"/>
    </location>
</feature>
<dbReference type="SUPFAM" id="SSF158472">
    <property type="entry name" value="HAMP domain-like"/>
    <property type="match status" value="1"/>
</dbReference>
<keyword evidence="6" id="KW-0808">Transferase</keyword>
<dbReference type="SMART" id="SM00388">
    <property type="entry name" value="HisKA"/>
    <property type="match status" value="1"/>
</dbReference>
<evidence type="ECO:0000259" key="23">
    <source>
        <dbReference type="PROSITE" id="PS50894"/>
    </source>
</evidence>
<dbReference type="GO" id="GO:0005886">
    <property type="term" value="C:plasma membrane"/>
    <property type="evidence" value="ECO:0007669"/>
    <property type="project" value="UniProtKB-SubCell"/>
</dbReference>
<dbReference type="InterPro" id="IPR036641">
    <property type="entry name" value="HPT_dom_sf"/>
</dbReference>
<dbReference type="Gene3D" id="3.40.50.2300">
    <property type="match status" value="1"/>
</dbReference>
<dbReference type="PROSITE" id="PS50885">
    <property type="entry name" value="HAMP"/>
    <property type="match status" value="1"/>
</dbReference>
<dbReference type="InterPro" id="IPR001789">
    <property type="entry name" value="Sig_transdc_resp-reg_receiver"/>
</dbReference>
<dbReference type="Gene3D" id="1.10.287.130">
    <property type="match status" value="1"/>
</dbReference>
<organism evidence="24 25">
    <name type="scientific">Pseudodesulfovibrio senegalensis</name>
    <dbReference type="NCBI Taxonomy" id="1721087"/>
    <lineage>
        <taxon>Bacteria</taxon>
        <taxon>Pseudomonadati</taxon>
        <taxon>Thermodesulfobacteriota</taxon>
        <taxon>Desulfovibrionia</taxon>
        <taxon>Desulfovibrionales</taxon>
        <taxon>Desulfovibrionaceae</taxon>
    </lineage>
</organism>
<dbReference type="Proteomes" id="UP000438699">
    <property type="component" value="Unassembled WGS sequence"/>
</dbReference>
<keyword evidence="12" id="KW-0902">Two-component regulatory system</keyword>
<evidence type="ECO:0000256" key="14">
    <source>
        <dbReference type="ARBA" id="ARBA00064003"/>
    </source>
</evidence>
<evidence type="ECO:0000259" key="22">
    <source>
        <dbReference type="PROSITE" id="PS50885"/>
    </source>
</evidence>
<keyword evidence="13 19" id="KW-0472">Membrane</keyword>
<reference evidence="24 25" key="1">
    <citation type="journal article" date="2017" name="Int. J. Syst. Evol. Microbiol.">
        <title>Desulfovibrio senegalensis sp. nov., a mesophilic sulfate reducer isolated from marine sediment.</title>
        <authorList>
            <person name="Thioye A."/>
            <person name="Gam Z.B.A."/>
            <person name="Mbengue M."/>
            <person name="Cayol J.L."/>
            <person name="Joseph-Bartoli M."/>
            <person name="Toure-Kane C."/>
            <person name="Labat M."/>
        </authorList>
    </citation>
    <scope>NUCLEOTIDE SEQUENCE [LARGE SCALE GENOMIC DNA]</scope>
    <source>
        <strain evidence="24 25">DSM 101509</strain>
    </source>
</reference>
<evidence type="ECO:0000259" key="20">
    <source>
        <dbReference type="PROSITE" id="PS50109"/>
    </source>
</evidence>
<evidence type="ECO:0000256" key="12">
    <source>
        <dbReference type="ARBA" id="ARBA00023012"/>
    </source>
</evidence>
<comment type="caution">
    <text evidence="24">The sequence shown here is derived from an EMBL/GenBank/DDBJ whole genome shotgun (WGS) entry which is preliminary data.</text>
</comment>
<evidence type="ECO:0000256" key="7">
    <source>
        <dbReference type="ARBA" id="ARBA00022692"/>
    </source>
</evidence>
<evidence type="ECO:0000256" key="3">
    <source>
        <dbReference type="ARBA" id="ARBA00012438"/>
    </source>
</evidence>
<dbReference type="Gene3D" id="1.20.120.160">
    <property type="entry name" value="HPT domain"/>
    <property type="match status" value="1"/>
</dbReference>
<keyword evidence="7 19" id="KW-0812">Transmembrane</keyword>
<evidence type="ECO:0000256" key="2">
    <source>
        <dbReference type="ARBA" id="ARBA00004651"/>
    </source>
</evidence>
<dbReference type="Gene3D" id="3.30.565.10">
    <property type="entry name" value="Histidine kinase-like ATPase, C-terminal domain"/>
    <property type="match status" value="1"/>
</dbReference>
<feature type="domain" description="Response regulatory" evidence="21">
    <location>
        <begin position="543"/>
        <end position="662"/>
    </location>
</feature>
<evidence type="ECO:0000313" key="25">
    <source>
        <dbReference type="Proteomes" id="UP000438699"/>
    </source>
</evidence>
<dbReference type="PROSITE" id="PS50109">
    <property type="entry name" value="HIS_KIN"/>
    <property type="match status" value="1"/>
</dbReference>
<evidence type="ECO:0000256" key="15">
    <source>
        <dbReference type="ARBA" id="ARBA00068150"/>
    </source>
</evidence>
<dbReference type="Pfam" id="PF01627">
    <property type="entry name" value="Hpt"/>
    <property type="match status" value="1"/>
</dbReference>
<feature type="domain" description="HAMP" evidence="22">
    <location>
        <begin position="184"/>
        <end position="236"/>
    </location>
</feature>
<evidence type="ECO:0000259" key="21">
    <source>
        <dbReference type="PROSITE" id="PS50110"/>
    </source>
</evidence>
<evidence type="ECO:0000256" key="11">
    <source>
        <dbReference type="ARBA" id="ARBA00022989"/>
    </source>
</evidence>
<evidence type="ECO:0000256" key="9">
    <source>
        <dbReference type="ARBA" id="ARBA00022777"/>
    </source>
</evidence>
<evidence type="ECO:0000256" key="16">
    <source>
        <dbReference type="PROSITE-ProRule" id="PRU00110"/>
    </source>
</evidence>
<evidence type="ECO:0000256" key="10">
    <source>
        <dbReference type="ARBA" id="ARBA00022840"/>
    </source>
</evidence>
<dbReference type="InterPro" id="IPR003660">
    <property type="entry name" value="HAMP_dom"/>
</dbReference>
<dbReference type="FunFam" id="1.10.287.130:FF:000002">
    <property type="entry name" value="Two-component osmosensing histidine kinase"/>
    <property type="match status" value="1"/>
</dbReference>
<dbReference type="Gene3D" id="6.10.340.10">
    <property type="match status" value="1"/>
</dbReference>
<dbReference type="OrthoDB" id="5378360at2"/>
<dbReference type="SUPFAM" id="SSF47226">
    <property type="entry name" value="Histidine-containing phosphotransfer domain, HPT domain"/>
    <property type="match status" value="1"/>
</dbReference>
<feature type="transmembrane region" description="Helical" evidence="19">
    <location>
        <begin position="160"/>
        <end position="181"/>
    </location>
</feature>
<keyword evidence="11 19" id="KW-1133">Transmembrane helix</keyword>
<dbReference type="AlphaFoldDB" id="A0A6N6N4S8"/>
<dbReference type="InterPro" id="IPR036890">
    <property type="entry name" value="HATPase_C_sf"/>
</dbReference>
<dbReference type="GO" id="GO:0005524">
    <property type="term" value="F:ATP binding"/>
    <property type="evidence" value="ECO:0007669"/>
    <property type="project" value="UniProtKB-KW"/>
</dbReference>
<dbReference type="EMBL" id="WAIE01000002">
    <property type="protein sequence ID" value="KAB1442228.1"/>
    <property type="molecule type" value="Genomic_DNA"/>
</dbReference>
<keyword evidence="4" id="KW-1003">Cell membrane</keyword>
<dbReference type="SUPFAM" id="SSF52172">
    <property type="entry name" value="CheY-like"/>
    <property type="match status" value="1"/>
</dbReference>
<evidence type="ECO:0000256" key="13">
    <source>
        <dbReference type="ARBA" id="ARBA00023136"/>
    </source>
</evidence>
<dbReference type="CDD" id="cd06225">
    <property type="entry name" value="HAMP"/>
    <property type="match status" value="1"/>
</dbReference>
<dbReference type="SMART" id="SM00387">
    <property type="entry name" value="HATPase_c"/>
    <property type="match status" value="1"/>
</dbReference>
<feature type="domain" description="Histidine kinase" evidence="20">
    <location>
        <begin position="297"/>
        <end position="519"/>
    </location>
</feature>
<dbReference type="Pfam" id="PF00672">
    <property type="entry name" value="HAMP"/>
    <property type="match status" value="1"/>
</dbReference>
<dbReference type="Pfam" id="PF00512">
    <property type="entry name" value="HisKA"/>
    <property type="match status" value="1"/>
</dbReference>
<name>A0A6N6N4S8_9BACT</name>
<dbReference type="PROSITE" id="PS50894">
    <property type="entry name" value="HPT"/>
    <property type="match status" value="1"/>
</dbReference>
<keyword evidence="5 17" id="KW-0597">Phosphoprotein</keyword>
<dbReference type="FunFam" id="3.30.565.10:FF:000010">
    <property type="entry name" value="Sensor histidine kinase RcsC"/>
    <property type="match status" value="1"/>
</dbReference>
<evidence type="ECO:0000256" key="4">
    <source>
        <dbReference type="ARBA" id="ARBA00022475"/>
    </source>
</evidence>
<dbReference type="SMART" id="SM00448">
    <property type="entry name" value="REC"/>
    <property type="match status" value="1"/>
</dbReference>
<protein>
    <recommendedName>
        <fullName evidence="15">Sensory/regulatory protein RpfC</fullName>
        <ecNumber evidence="3">2.7.13.3</ecNumber>
    </recommendedName>
</protein>
<feature type="domain" description="HPt" evidence="23">
    <location>
        <begin position="674"/>
        <end position="764"/>
    </location>
</feature>
<dbReference type="PANTHER" id="PTHR45339">
    <property type="entry name" value="HYBRID SIGNAL TRANSDUCTION HISTIDINE KINASE J"/>
    <property type="match status" value="1"/>
</dbReference>
<feature type="transmembrane region" description="Helical" evidence="19">
    <location>
        <begin position="23"/>
        <end position="46"/>
    </location>
</feature>
<keyword evidence="9" id="KW-0418">Kinase</keyword>
<dbReference type="SUPFAM" id="SSF47384">
    <property type="entry name" value="Homodimeric domain of signal transducing histidine kinase"/>
    <property type="match status" value="1"/>
</dbReference>
<keyword evidence="18" id="KW-0175">Coiled coil</keyword>
<keyword evidence="10" id="KW-0067">ATP-binding</keyword>
<dbReference type="Pfam" id="PF02518">
    <property type="entry name" value="HATPase_c"/>
    <property type="match status" value="1"/>
</dbReference>
<dbReference type="PANTHER" id="PTHR45339:SF1">
    <property type="entry name" value="HYBRID SIGNAL TRANSDUCTION HISTIDINE KINASE J"/>
    <property type="match status" value="1"/>
</dbReference>
<feature type="modified residue" description="Phosphohistidine" evidence="16">
    <location>
        <position position="713"/>
    </location>
</feature>
<evidence type="ECO:0000256" key="19">
    <source>
        <dbReference type="SAM" id="Phobius"/>
    </source>
</evidence>
<evidence type="ECO:0000313" key="24">
    <source>
        <dbReference type="EMBL" id="KAB1442228.1"/>
    </source>
</evidence>
<comment type="subcellular location">
    <subcellularLocation>
        <location evidence="2">Cell membrane</location>
        <topology evidence="2">Multi-pass membrane protein</topology>
    </subcellularLocation>
</comment>
<dbReference type="Pfam" id="PF00072">
    <property type="entry name" value="Response_reg"/>
    <property type="match status" value="1"/>
</dbReference>
<evidence type="ECO:0000256" key="1">
    <source>
        <dbReference type="ARBA" id="ARBA00000085"/>
    </source>
</evidence>
<evidence type="ECO:0000256" key="6">
    <source>
        <dbReference type="ARBA" id="ARBA00022679"/>
    </source>
</evidence>
<dbReference type="PRINTS" id="PR00344">
    <property type="entry name" value="BCTRLSENSOR"/>
</dbReference>
<sequence length="764" mass="85218">MSNDPNTHEPLRRQHSLNRKFNLAQTGIVTAVVSVFTLAIIVFNVAGIQEQLEKRFAELSSLARSSLATAVWQLDKPSVADFVDAIFQDTNIVFVQVVTDNDTMLMRTRGDYDTPSIDFFRNNPEFKTLTVEIRKFGEWIGTFNMAISLKAMRKQMMVSVGIYLSLALALVLGISLTTMVFTRRYIFTPLRNLQESATAIADGDMEVPINTESRDEIGSLARAFHNMRTSLRQLVQDLRTANRKLENYSTTLENRVQERTEELDAKNRSLNQALQEASEAKHQADVANKAKSNFLASMSHEIRTPMNAIMGMAEVLWETDLDDDQRKYVQVSRSAGENLLELINDILDLSKIEAGHMELESSDFDIRELLERTCAVIAPKAESKGLKFTRSVEPAVPGMLRGDALRIRQVITNLLGNAVKFTKNGSVRISLDLADTQPDQGIELVAAVTDTGIGIAPKHLAHIFDSFTQADGSTTREFGGTGLGLAICRQLTGMMGGRIWVESRLGHGSTFYATFVLQRARASASLHEEPSRTANSGRSDTMQILLVEDSQYNAFVIETFLRDENCEVTLATNGQEGVERFREKHFDVVLMDMQMPVMDGYRAMRIIRDHERDHDMKRTPIIALTAHALSGDAQKCIDAGADSHLPKPVKQDDLFKIIHATQDTAPGTRANYRVEPELREMALSFLENCDRQVSEMATALTGNDFETVAFAAHKLAGEGSSFGFDPISRLGADLNRAATRKDSKQTVELLEELDQFLKNVHLDE</sequence>
<dbReference type="CDD" id="cd17546">
    <property type="entry name" value="REC_hyHK_CKI1_RcsC-like"/>
    <property type="match status" value="1"/>
</dbReference>
<comment type="subunit">
    <text evidence="14">At low DSF concentrations, interacts with RpfF.</text>
</comment>
<evidence type="ECO:0000256" key="18">
    <source>
        <dbReference type="SAM" id="Coils"/>
    </source>
</evidence>
<dbReference type="CDD" id="cd00082">
    <property type="entry name" value="HisKA"/>
    <property type="match status" value="1"/>
</dbReference>
<dbReference type="InterPro" id="IPR008207">
    <property type="entry name" value="Sig_transdc_His_kin_Hpt_dom"/>
</dbReference>
<gene>
    <name evidence="24" type="ORF">F8A88_07160</name>
</gene>
<keyword evidence="25" id="KW-1185">Reference proteome</keyword>
<accession>A0A6N6N4S8</accession>
<dbReference type="EC" id="2.7.13.3" evidence="3"/>
<dbReference type="InterPro" id="IPR004358">
    <property type="entry name" value="Sig_transdc_His_kin-like_C"/>
</dbReference>
<dbReference type="InterPro" id="IPR003594">
    <property type="entry name" value="HATPase_dom"/>
</dbReference>
<evidence type="ECO:0000256" key="5">
    <source>
        <dbReference type="ARBA" id="ARBA00022553"/>
    </source>
</evidence>
<dbReference type="SUPFAM" id="SSF55874">
    <property type="entry name" value="ATPase domain of HSP90 chaperone/DNA topoisomerase II/histidine kinase"/>
    <property type="match status" value="1"/>
</dbReference>
<dbReference type="InterPro" id="IPR003661">
    <property type="entry name" value="HisK_dim/P_dom"/>
</dbReference>
<dbReference type="RefSeq" id="WP_151150449.1">
    <property type="nucleotide sequence ID" value="NZ_WAIE01000002.1"/>
</dbReference>
<dbReference type="InterPro" id="IPR005467">
    <property type="entry name" value="His_kinase_dom"/>
</dbReference>
<keyword evidence="8" id="KW-0547">Nucleotide-binding</keyword>
<feature type="coiled-coil region" evidence="18">
    <location>
        <begin position="231"/>
        <end position="290"/>
    </location>
</feature>
<dbReference type="GO" id="GO:0000155">
    <property type="term" value="F:phosphorelay sensor kinase activity"/>
    <property type="evidence" value="ECO:0007669"/>
    <property type="project" value="InterPro"/>
</dbReference>
<evidence type="ECO:0000256" key="8">
    <source>
        <dbReference type="ARBA" id="ARBA00022741"/>
    </source>
</evidence>
<dbReference type="CDD" id="cd16922">
    <property type="entry name" value="HATPase_EvgS-ArcB-TorS-like"/>
    <property type="match status" value="1"/>
</dbReference>
<dbReference type="InterPro" id="IPR011006">
    <property type="entry name" value="CheY-like_superfamily"/>
</dbReference>